<dbReference type="SUPFAM" id="SSF50199">
    <property type="entry name" value="Staphylococcal nuclease"/>
    <property type="match status" value="1"/>
</dbReference>
<protein>
    <submittedName>
        <fullName evidence="2">Thermonuclease family protein</fullName>
    </submittedName>
</protein>
<dbReference type="Proteomes" id="UP000268192">
    <property type="component" value="Chromosome"/>
</dbReference>
<dbReference type="InterPro" id="IPR016071">
    <property type="entry name" value="Staphylococal_nuclease_OB-fold"/>
</dbReference>
<dbReference type="EMBL" id="CP032509">
    <property type="protein sequence ID" value="AZN73820.1"/>
    <property type="molecule type" value="Genomic_DNA"/>
</dbReference>
<evidence type="ECO:0000259" key="1">
    <source>
        <dbReference type="Pfam" id="PF00565"/>
    </source>
</evidence>
<keyword evidence="3" id="KW-1185">Reference proteome</keyword>
<name>A0A3Q8XSB8_9HYPH</name>
<reference evidence="2 3" key="1">
    <citation type="submission" date="2018-09" db="EMBL/GenBank/DDBJ databases">
        <title>Marinorhizobium profundi gen. nov., sp. nov., isolated from a deep-sea sediment sample from the New Britain Trench and proposal of Marinorhizobiaceae fam. nov. in the order Rhizobiales of the class Alphaproteobacteria.</title>
        <authorList>
            <person name="Cao J."/>
        </authorList>
    </citation>
    <scope>NUCLEOTIDE SEQUENCE [LARGE SCALE GENOMIC DNA]</scope>
    <source>
        <strain evidence="2 3">WS11</strain>
    </source>
</reference>
<evidence type="ECO:0000313" key="2">
    <source>
        <dbReference type="EMBL" id="AZN73820.1"/>
    </source>
</evidence>
<dbReference type="AlphaFoldDB" id="A0A3Q8XSB8"/>
<organism evidence="2 3">
    <name type="scientific">Georhizobium profundi</name>
    <dbReference type="NCBI Taxonomy" id="2341112"/>
    <lineage>
        <taxon>Bacteria</taxon>
        <taxon>Pseudomonadati</taxon>
        <taxon>Pseudomonadota</taxon>
        <taxon>Alphaproteobacteria</taxon>
        <taxon>Hyphomicrobiales</taxon>
        <taxon>Rhizobiaceae</taxon>
        <taxon>Georhizobium</taxon>
    </lineage>
</organism>
<dbReference type="Pfam" id="PF00565">
    <property type="entry name" value="SNase"/>
    <property type="match status" value="1"/>
</dbReference>
<dbReference type="KEGG" id="abaw:D5400_14005"/>
<gene>
    <name evidence="2" type="ORF">D5400_14005</name>
</gene>
<accession>A0A3Q8XSB8</accession>
<feature type="domain" description="TNase-like" evidence="1">
    <location>
        <begin position="38"/>
        <end position="111"/>
    </location>
</feature>
<dbReference type="OrthoDB" id="9792155at2"/>
<evidence type="ECO:0000313" key="3">
    <source>
        <dbReference type="Proteomes" id="UP000268192"/>
    </source>
</evidence>
<proteinExistence type="predicted"/>
<dbReference type="Gene3D" id="2.40.50.90">
    <property type="match status" value="1"/>
</dbReference>
<sequence>MITMLMTLPDCTGPNRAERGLTCLVDGDTGWESGRNWRYEGIDAPEISRPECEREKVLGHMATDRLRELMAGGYEIEWLDRSGRYGRELATIRLADGRDAGEVLIADGLAQRWPNEGNIWCGR</sequence>
<dbReference type="InterPro" id="IPR035437">
    <property type="entry name" value="SNase_OB-fold_sf"/>
</dbReference>